<dbReference type="GO" id="GO:0003677">
    <property type="term" value="F:DNA binding"/>
    <property type="evidence" value="ECO:0007669"/>
    <property type="project" value="InterPro"/>
</dbReference>
<evidence type="ECO:0000313" key="4">
    <source>
        <dbReference type="EMBL" id="KAG6455897.1"/>
    </source>
</evidence>
<evidence type="ECO:0000256" key="1">
    <source>
        <dbReference type="PROSITE-ProRule" id="PRU00371"/>
    </source>
</evidence>
<dbReference type="PROSITE" id="PS51029">
    <property type="entry name" value="MADF"/>
    <property type="match status" value="1"/>
</dbReference>
<comment type="subcellular location">
    <subcellularLocation>
        <location evidence="1">Nucleus</location>
    </subcellularLocation>
</comment>
<organism evidence="4 5">
    <name type="scientific">Manduca sexta</name>
    <name type="common">Tobacco hawkmoth</name>
    <name type="synonym">Tobacco hornworm</name>
    <dbReference type="NCBI Taxonomy" id="7130"/>
    <lineage>
        <taxon>Eukaryota</taxon>
        <taxon>Metazoa</taxon>
        <taxon>Ecdysozoa</taxon>
        <taxon>Arthropoda</taxon>
        <taxon>Hexapoda</taxon>
        <taxon>Insecta</taxon>
        <taxon>Pterygota</taxon>
        <taxon>Neoptera</taxon>
        <taxon>Endopterygota</taxon>
        <taxon>Lepidoptera</taxon>
        <taxon>Glossata</taxon>
        <taxon>Ditrysia</taxon>
        <taxon>Bombycoidea</taxon>
        <taxon>Sphingidae</taxon>
        <taxon>Sphinginae</taxon>
        <taxon>Sphingini</taxon>
        <taxon>Manduca</taxon>
    </lineage>
</organism>
<keyword evidence="5" id="KW-1185">Reference proteome</keyword>
<evidence type="ECO:0000259" key="3">
    <source>
        <dbReference type="PROSITE" id="PS51031"/>
    </source>
</evidence>
<dbReference type="InterPro" id="IPR006578">
    <property type="entry name" value="MADF-dom"/>
</dbReference>
<name>A0A921ZFH0_MANSE</name>
<gene>
    <name evidence="4" type="ORF">O3G_MSEX009461</name>
</gene>
<dbReference type="PANTHER" id="PTHR12243:SF67">
    <property type="entry name" value="COREPRESSOR OF PANGOLIN, ISOFORM A-RELATED"/>
    <property type="match status" value="1"/>
</dbReference>
<accession>A0A921ZFH0</accession>
<feature type="domain" description="BESS" evidence="3">
    <location>
        <begin position="178"/>
        <end position="217"/>
    </location>
</feature>
<protein>
    <recommendedName>
        <fullName evidence="6">MADF domain-containing protein</fullName>
    </recommendedName>
</protein>
<dbReference type="GO" id="GO:0005634">
    <property type="term" value="C:nucleus"/>
    <property type="evidence" value="ECO:0007669"/>
    <property type="project" value="UniProtKB-SubCell"/>
</dbReference>
<dbReference type="AlphaFoldDB" id="A0A921ZFH0"/>
<dbReference type="PROSITE" id="PS51031">
    <property type="entry name" value="BESS"/>
    <property type="match status" value="1"/>
</dbReference>
<reference evidence="4" key="1">
    <citation type="journal article" date="2016" name="Insect Biochem. Mol. Biol.">
        <title>Multifaceted biological insights from a draft genome sequence of the tobacco hornworm moth, Manduca sexta.</title>
        <authorList>
            <person name="Kanost M.R."/>
            <person name="Arrese E.L."/>
            <person name="Cao X."/>
            <person name="Chen Y.R."/>
            <person name="Chellapilla S."/>
            <person name="Goldsmith M.R."/>
            <person name="Grosse-Wilde E."/>
            <person name="Heckel D.G."/>
            <person name="Herndon N."/>
            <person name="Jiang H."/>
            <person name="Papanicolaou A."/>
            <person name="Qu J."/>
            <person name="Soulages J.L."/>
            <person name="Vogel H."/>
            <person name="Walters J."/>
            <person name="Waterhouse R.M."/>
            <person name="Ahn S.J."/>
            <person name="Almeida F.C."/>
            <person name="An C."/>
            <person name="Aqrawi P."/>
            <person name="Bretschneider A."/>
            <person name="Bryant W.B."/>
            <person name="Bucks S."/>
            <person name="Chao H."/>
            <person name="Chevignon G."/>
            <person name="Christen J.M."/>
            <person name="Clarke D.F."/>
            <person name="Dittmer N.T."/>
            <person name="Ferguson L.C.F."/>
            <person name="Garavelou S."/>
            <person name="Gordon K.H.J."/>
            <person name="Gunaratna R.T."/>
            <person name="Han Y."/>
            <person name="Hauser F."/>
            <person name="He Y."/>
            <person name="Heidel-Fischer H."/>
            <person name="Hirsh A."/>
            <person name="Hu Y."/>
            <person name="Jiang H."/>
            <person name="Kalra D."/>
            <person name="Klinner C."/>
            <person name="Konig C."/>
            <person name="Kovar C."/>
            <person name="Kroll A.R."/>
            <person name="Kuwar S.S."/>
            <person name="Lee S.L."/>
            <person name="Lehman R."/>
            <person name="Li K."/>
            <person name="Li Z."/>
            <person name="Liang H."/>
            <person name="Lovelace S."/>
            <person name="Lu Z."/>
            <person name="Mansfield J.H."/>
            <person name="McCulloch K.J."/>
            <person name="Mathew T."/>
            <person name="Morton B."/>
            <person name="Muzny D.M."/>
            <person name="Neunemann D."/>
            <person name="Ongeri F."/>
            <person name="Pauchet Y."/>
            <person name="Pu L.L."/>
            <person name="Pyrousis I."/>
            <person name="Rao X.J."/>
            <person name="Redding A."/>
            <person name="Roesel C."/>
            <person name="Sanchez-Gracia A."/>
            <person name="Schaack S."/>
            <person name="Shukla A."/>
            <person name="Tetreau G."/>
            <person name="Wang Y."/>
            <person name="Xiong G.H."/>
            <person name="Traut W."/>
            <person name="Walsh T.K."/>
            <person name="Worley K.C."/>
            <person name="Wu D."/>
            <person name="Wu W."/>
            <person name="Wu Y.Q."/>
            <person name="Zhang X."/>
            <person name="Zou Z."/>
            <person name="Zucker H."/>
            <person name="Briscoe A.D."/>
            <person name="Burmester T."/>
            <person name="Clem R.J."/>
            <person name="Feyereisen R."/>
            <person name="Grimmelikhuijzen C.J.P."/>
            <person name="Hamodrakas S.J."/>
            <person name="Hansson B.S."/>
            <person name="Huguet E."/>
            <person name="Jermiin L.S."/>
            <person name="Lan Q."/>
            <person name="Lehman H.K."/>
            <person name="Lorenzen M."/>
            <person name="Merzendorfer H."/>
            <person name="Michalopoulos I."/>
            <person name="Morton D.B."/>
            <person name="Muthukrishnan S."/>
            <person name="Oakeshott J.G."/>
            <person name="Palmer W."/>
            <person name="Park Y."/>
            <person name="Passarelli A.L."/>
            <person name="Rozas J."/>
            <person name="Schwartz L.M."/>
            <person name="Smith W."/>
            <person name="Southgate A."/>
            <person name="Vilcinskas A."/>
            <person name="Vogt R."/>
            <person name="Wang P."/>
            <person name="Werren J."/>
            <person name="Yu X.Q."/>
            <person name="Zhou J.J."/>
            <person name="Brown S.J."/>
            <person name="Scherer S.E."/>
            <person name="Richards S."/>
            <person name="Blissard G.W."/>
        </authorList>
    </citation>
    <scope>NUCLEOTIDE SEQUENCE</scope>
</reference>
<proteinExistence type="predicted"/>
<dbReference type="InterPro" id="IPR004210">
    <property type="entry name" value="BESS_motif"/>
</dbReference>
<evidence type="ECO:0000259" key="2">
    <source>
        <dbReference type="PROSITE" id="PS51029"/>
    </source>
</evidence>
<reference evidence="4" key="2">
    <citation type="submission" date="2020-12" db="EMBL/GenBank/DDBJ databases">
        <authorList>
            <person name="Kanost M."/>
        </authorList>
    </citation>
    <scope>NUCLEOTIDE SEQUENCE</scope>
</reference>
<dbReference type="OrthoDB" id="6433782at2759"/>
<dbReference type="Proteomes" id="UP000791440">
    <property type="component" value="Unassembled WGS sequence"/>
</dbReference>
<dbReference type="PANTHER" id="PTHR12243">
    <property type="entry name" value="MADF DOMAIN TRANSCRIPTION FACTOR"/>
    <property type="match status" value="1"/>
</dbReference>
<feature type="domain" description="MADF" evidence="2">
    <location>
        <begin position="6"/>
        <end position="95"/>
    </location>
</feature>
<comment type="caution">
    <text evidence="4">The sequence shown here is derived from an EMBL/GenBank/DDBJ whole genome shotgun (WGS) entry which is preliminary data.</text>
</comment>
<sequence length="268" mass="31053">MVNDEKLIEQIKRFQHLYDLGHPKYMDPQRKNMAWREISKELKQPVVACKQRWQCLRDSYRRILRKRSKTHCADKPNMKKWKYEKEMAFLIPFFVERKPSQYDASTDEEASEDTTDENIVSTPSLHKSIRNTSAIPSTSSTVDADRTAQNNRNSTYISQEPNLSVLMAHILERAKEKTDDMDSFFLNISSTVKKFSPYQQALAKNQIFTLVSEMEIKQLEPPVEAAPTTTTWARPGSPVYMPTSPTYMSTSPSHIPKTETNTYNVNFN</sequence>
<evidence type="ECO:0000313" key="5">
    <source>
        <dbReference type="Proteomes" id="UP000791440"/>
    </source>
</evidence>
<evidence type="ECO:0008006" key="6">
    <source>
        <dbReference type="Google" id="ProtNLM"/>
    </source>
</evidence>
<dbReference type="SMART" id="SM00595">
    <property type="entry name" value="MADF"/>
    <property type="match status" value="1"/>
</dbReference>
<dbReference type="Pfam" id="PF10545">
    <property type="entry name" value="MADF_DNA_bdg"/>
    <property type="match status" value="1"/>
</dbReference>
<dbReference type="EMBL" id="JH668501">
    <property type="protein sequence ID" value="KAG6455897.1"/>
    <property type="molecule type" value="Genomic_DNA"/>
</dbReference>
<keyword evidence="1" id="KW-0539">Nucleus</keyword>
<dbReference type="InterPro" id="IPR039353">
    <property type="entry name" value="TF_Adf1"/>
</dbReference>